<reference evidence="2" key="1">
    <citation type="journal article" date="2016" name="Front. Microbiol.">
        <title>Genome Sequence of the Piezophilic, Mesophilic Sulfate-Reducing Bacterium Desulfovibrio indicus J2T.</title>
        <authorList>
            <person name="Cao J."/>
            <person name="Maignien L."/>
            <person name="Shao Z."/>
            <person name="Alain K."/>
            <person name="Jebbar M."/>
        </authorList>
    </citation>
    <scope>NUCLEOTIDE SEQUENCE</scope>
    <source>
        <strain evidence="2">NBRC 103626</strain>
    </source>
</reference>
<gene>
    <name evidence="2" type="ORF">NBEOAGPD_0669</name>
</gene>
<feature type="region of interest" description="Disordered" evidence="1">
    <location>
        <begin position="1"/>
        <end position="35"/>
    </location>
</feature>
<dbReference type="Proteomes" id="UP001055108">
    <property type="component" value="Unassembled WGS sequence"/>
</dbReference>
<dbReference type="EMBL" id="BPQM01000013">
    <property type="protein sequence ID" value="GJD77464.1"/>
    <property type="molecule type" value="Genomic_DNA"/>
</dbReference>
<accession>A0AA37HKH1</accession>
<comment type="caution">
    <text evidence="2">The sequence shown here is derived from an EMBL/GenBank/DDBJ whole genome shotgun (WGS) entry which is preliminary data.</text>
</comment>
<protein>
    <submittedName>
        <fullName evidence="2">Uncharacterized protein</fullName>
    </submittedName>
</protein>
<feature type="compositionally biased region" description="Polar residues" evidence="1">
    <location>
        <begin position="138"/>
        <end position="147"/>
    </location>
</feature>
<name>A0AA37HKH1_9HYPH</name>
<feature type="compositionally biased region" description="Basic and acidic residues" evidence="1">
    <location>
        <begin position="157"/>
        <end position="173"/>
    </location>
</feature>
<sequence>MGSNVRGRLRGRVPDARGQARKPASSGSIRMSAPPAWTGRPENSYLLPGISCLYPCACQSLSACAGLPSGTFSPAGARAVAVGWSAGHGSGVQDRSLEVRDVAMHVQDEGRILGGLLHPGGEQPRPSASTVRHPAATASVNSNNEVTTPLVAGSLGPRRDVSATGHPAEEGGHRPAIRPPGRSPGRRALTSVARANSVVLQHASGGGQAHCRQHLVAARMRHPERELRSCGVRA</sequence>
<feature type="region of interest" description="Disordered" evidence="1">
    <location>
        <begin position="116"/>
        <end position="187"/>
    </location>
</feature>
<evidence type="ECO:0000313" key="3">
    <source>
        <dbReference type="Proteomes" id="UP001055108"/>
    </source>
</evidence>
<reference evidence="2" key="2">
    <citation type="submission" date="2021-08" db="EMBL/GenBank/DDBJ databases">
        <authorList>
            <person name="Tani A."/>
            <person name="Ola A."/>
            <person name="Ogura Y."/>
            <person name="Katsura K."/>
            <person name="Hayashi T."/>
        </authorList>
    </citation>
    <scope>NUCLEOTIDE SEQUENCE</scope>
    <source>
        <strain evidence="2">NBRC 103626</strain>
    </source>
</reference>
<organism evidence="2 3">
    <name type="scientific">Methylobacterium gregans</name>
    <dbReference type="NCBI Taxonomy" id="374424"/>
    <lineage>
        <taxon>Bacteria</taxon>
        <taxon>Pseudomonadati</taxon>
        <taxon>Pseudomonadota</taxon>
        <taxon>Alphaproteobacteria</taxon>
        <taxon>Hyphomicrobiales</taxon>
        <taxon>Methylobacteriaceae</taxon>
        <taxon>Methylobacterium</taxon>
    </lineage>
</organism>
<proteinExistence type="predicted"/>
<keyword evidence="3" id="KW-1185">Reference proteome</keyword>
<evidence type="ECO:0000313" key="2">
    <source>
        <dbReference type="EMBL" id="GJD77464.1"/>
    </source>
</evidence>
<dbReference type="AlphaFoldDB" id="A0AA37HKH1"/>
<evidence type="ECO:0000256" key="1">
    <source>
        <dbReference type="SAM" id="MobiDB-lite"/>
    </source>
</evidence>